<feature type="compositionally biased region" description="Acidic residues" evidence="1">
    <location>
        <begin position="523"/>
        <end position="535"/>
    </location>
</feature>
<dbReference type="Pfam" id="PF13952">
    <property type="entry name" value="DUF4216"/>
    <property type="match status" value="1"/>
</dbReference>
<accession>Q0E2G9</accession>
<feature type="region of interest" description="Disordered" evidence="1">
    <location>
        <begin position="1"/>
        <end position="25"/>
    </location>
</feature>
<reference evidence="4" key="2">
    <citation type="journal article" date="2008" name="Nucleic Acids Res.">
        <title>The rice annotation project database (RAP-DB): 2008 update.</title>
        <authorList>
            <consortium name="The rice annotation project (RAP)"/>
        </authorList>
    </citation>
    <scope>GENOME REANNOTATION</scope>
    <source>
        <strain evidence="4">cv. Nipponbare</strain>
    </source>
</reference>
<evidence type="ECO:0000313" key="4">
    <source>
        <dbReference type="Proteomes" id="UP000000763"/>
    </source>
</evidence>
<evidence type="ECO:0000313" key="3">
    <source>
        <dbReference type="EMBL" id="BAF08319.2"/>
    </source>
</evidence>
<dbReference type="Proteomes" id="UP000000763">
    <property type="component" value="Chromosome 2"/>
</dbReference>
<dbReference type="InterPro" id="IPR025312">
    <property type="entry name" value="DUF4216"/>
</dbReference>
<name>Q0E2G9_ORYSJ</name>
<dbReference type="PANTHER" id="PTHR48258">
    <property type="entry name" value="DUF4218 DOMAIN-CONTAINING PROTEIN-RELATED"/>
    <property type="match status" value="1"/>
</dbReference>
<sequence>MSVEAGDIGCNVETEMNEPKDDPDDDRIHEMVHELYTAEDHEPATKSKFATILEEMKQQLHPNGPYTRFSFVVKLLHIKISNVAFDAFLKLLSVQFPKCSIPASYAEAKKVIRALGLGYDSIHVCPNNCVLVRKELAKMDNCPTEEREQPEEFTMDELNEQLARVSHVKPGNHPDNKKRKRQEEEAYVANECLNACSRYFDDVDTRHNCEGRNRERVVLREGGLSIFQHGVTLLGASRMTYNEKDYDKMLWYILNNTPEVEPFIEICRTELESAGNVDVDRALAKEFAGWFNKHLATRKFVHGEEVNEDLYALASEPHLRVHLFSGCLVNGVRYHTLDRERSRKTQNSGVMVEGSHNGGDIDLYGQLKEIIQLQYNSDSNSQRTVVLFQCNWFDTCSKKSRIKDDGHFKSVSHGSCWYKDDPFIFATQATKVFYLEDNKHGEPWKVVQKFSHRHLWNVPEEENDDLPAQAEHELSYQDDEQENTSFQVADLERASINEQPSNYEDGICVQASLVDQIQRERELEVEENGFEDDADETVRQYDSENEGPIHDDGEYSDFE</sequence>
<evidence type="ECO:0000259" key="2">
    <source>
        <dbReference type="Pfam" id="PF13952"/>
    </source>
</evidence>
<protein>
    <submittedName>
        <fullName evidence="3">Os02g0241500 protein</fullName>
    </submittedName>
</protein>
<dbReference type="KEGG" id="dosa:Os02g0241500"/>
<evidence type="ECO:0000256" key="1">
    <source>
        <dbReference type="SAM" id="MobiDB-lite"/>
    </source>
</evidence>
<dbReference type="AlphaFoldDB" id="Q0E2G9"/>
<dbReference type="EMBL" id="AP008208">
    <property type="protein sequence ID" value="BAF08319.2"/>
    <property type="molecule type" value="Genomic_DNA"/>
</dbReference>
<dbReference type="PANTHER" id="PTHR48258:SF14">
    <property type="entry name" value="OS02G0583300 PROTEIN"/>
    <property type="match status" value="1"/>
</dbReference>
<feature type="region of interest" description="Disordered" evidence="1">
    <location>
        <begin position="520"/>
        <end position="559"/>
    </location>
</feature>
<feature type="domain" description="DUF4216" evidence="2">
    <location>
        <begin position="371"/>
        <end position="447"/>
    </location>
</feature>
<proteinExistence type="predicted"/>
<feature type="compositionally biased region" description="Basic and acidic residues" evidence="1">
    <location>
        <begin position="536"/>
        <end position="553"/>
    </location>
</feature>
<organism evidence="3 4">
    <name type="scientific">Oryza sativa subsp. japonica</name>
    <name type="common">Rice</name>
    <dbReference type="NCBI Taxonomy" id="39947"/>
    <lineage>
        <taxon>Eukaryota</taxon>
        <taxon>Viridiplantae</taxon>
        <taxon>Streptophyta</taxon>
        <taxon>Embryophyta</taxon>
        <taxon>Tracheophyta</taxon>
        <taxon>Spermatophyta</taxon>
        <taxon>Magnoliopsida</taxon>
        <taxon>Liliopsida</taxon>
        <taxon>Poales</taxon>
        <taxon>Poaceae</taxon>
        <taxon>BOP clade</taxon>
        <taxon>Oryzoideae</taxon>
        <taxon>Oryzeae</taxon>
        <taxon>Oryzinae</taxon>
        <taxon>Oryza</taxon>
        <taxon>Oryza sativa</taxon>
    </lineage>
</organism>
<reference evidence="3 4" key="1">
    <citation type="journal article" date="2005" name="Nature">
        <title>The map-based sequence of the rice genome.</title>
        <authorList>
            <consortium name="International rice genome sequencing project (IRGSP)"/>
            <person name="Matsumoto T."/>
            <person name="Wu J."/>
            <person name="Kanamori H."/>
            <person name="Katayose Y."/>
            <person name="Fujisawa M."/>
            <person name="Namiki N."/>
            <person name="Mizuno H."/>
            <person name="Yamamoto K."/>
            <person name="Antonio B.A."/>
            <person name="Baba T."/>
            <person name="Sakata K."/>
            <person name="Nagamura Y."/>
            <person name="Aoki H."/>
            <person name="Arikawa K."/>
            <person name="Arita K."/>
            <person name="Bito T."/>
            <person name="Chiden Y."/>
            <person name="Fujitsuka N."/>
            <person name="Fukunaka R."/>
            <person name="Hamada M."/>
            <person name="Harada C."/>
            <person name="Hayashi A."/>
            <person name="Hijishita S."/>
            <person name="Honda M."/>
            <person name="Hosokawa S."/>
            <person name="Ichikawa Y."/>
            <person name="Idonuma A."/>
            <person name="Iijima M."/>
            <person name="Ikeda M."/>
            <person name="Ikeno M."/>
            <person name="Ito K."/>
            <person name="Ito S."/>
            <person name="Ito T."/>
            <person name="Ito Y."/>
            <person name="Ito Y."/>
            <person name="Iwabuchi A."/>
            <person name="Kamiya K."/>
            <person name="Karasawa W."/>
            <person name="Kurita K."/>
            <person name="Katagiri S."/>
            <person name="Kikuta A."/>
            <person name="Kobayashi H."/>
            <person name="Kobayashi N."/>
            <person name="Machita K."/>
            <person name="Maehara T."/>
            <person name="Masukawa M."/>
            <person name="Mizubayashi T."/>
            <person name="Mukai Y."/>
            <person name="Nagasaki H."/>
            <person name="Nagata Y."/>
            <person name="Naito S."/>
            <person name="Nakashima M."/>
            <person name="Nakama Y."/>
            <person name="Nakamichi Y."/>
            <person name="Nakamura M."/>
            <person name="Meguro A."/>
            <person name="Negishi M."/>
            <person name="Ohta I."/>
            <person name="Ohta T."/>
            <person name="Okamoto M."/>
            <person name="Ono N."/>
            <person name="Saji S."/>
            <person name="Sakaguchi M."/>
            <person name="Sakai K."/>
            <person name="Shibata M."/>
            <person name="Shimokawa T."/>
            <person name="Song J."/>
            <person name="Takazaki Y."/>
            <person name="Terasawa K."/>
            <person name="Tsugane M."/>
            <person name="Tsuji K."/>
            <person name="Ueda S."/>
            <person name="Waki K."/>
            <person name="Yamagata H."/>
            <person name="Yamamoto M."/>
            <person name="Yamamoto S."/>
            <person name="Yamane H."/>
            <person name="Yoshiki S."/>
            <person name="Yoshihara R."/>
            <person name="Yukawa K."/>
            <person name="Zhong H."/>
            <person name="Yano M."/>
            <person name="Yuan Q."/>
            <person name="Ouyang S."/>
            <person name="Liu J."/>
            <person name="Jones K.M."/>
            <person name="Gansberger K."/>
            <person name="Moffat K."/>
            <person name="Hill J."/>
            <person name="Bera J."/>
            <person name="Fadrosh D."/>
            <person name="Jin S."/>
            <person name="Johri S."/>
            <person name="Kim M."/>
            <person name="Overton L."/>
            <person name="Reardon M."/>
            <person name="Tsitrin T."/>
            <person name="Vuong H."/>
            <person name="Weaver B."/>
            <person name="Ciecko A."/>
            <person name="Tallon L."/>
            <person name="Jackson J."/>
            <person name="Pai G."/>
            <person name="Aken S.V."/>
            <person name="Utterback T."/>
            <person name="Reidmuller S."/>
            <person name="Feldblyum T."/>
            <person name="Hsiao J."/>
            <person name="Zismann V."/>
            <person name="Iobst S."/>
            <person name="de Vazeille A.R."/>
            <person name="Buell C.R."/>
            <person name="Ying K."/>
            <person name="Li Y."/>
            <person name="Lu T."/>
            <person name="Huang Y."/>
            <person name="Zhao Q."/>
            <person name="Feng Q."/>
            <person name="Zhang L."/>
            <person name="Zhu J."/>
            <person name="Weng Q."/>
            <person name="Mu J."/>
            <person name="Lu Y."/>
            <person name="Fan D."/>
            <person name="Liu Y."/>
            <person name="Guan J."/>
            <person name="Zhang Y."/>
            <person name="Yu S."/>
            <person name="Liu X."/>
            <person name="Zhang Y."/>
            <person name="Hong G."/>
            <person name="Han B."/>
            <person name="Choisne N."/>
            <person name="Demange N."/>
            <person name="Orjeda G."/>
            <person name="Samain S."/>
            <person name="Cattolico L."/>
            <person name="Pelletier E."/>
            <person name="Couloux A."/>
            <person name="Segurens B."/>
            <person name="Wincker P."/>
            <person name="D'Hont A."/>
            <person name="Scarpelli C."/>
            <person name="Weissenbach J."/>
            <person name="Salanoubat M."/>
            <person name="Quetier F."/>
            <person name="Yu Y."/>
            <person name="Kim H.R."/>
            <person name="Rambo T."/>
            <person name="Currie J."/>
            <person name="Collura K."/>
            <person name="Luo M."/>
            <person name="Yang T."/>
            <person name="Ammiraju J.S.S."/>
            <person name="Engler F."/>
            <person name="Soderlund C."/>
            <person name="Wing R.A."/>
            <person name="Palmer L.E."/>
            <person name="de la Bastide M."/>
            <person name="Spiegel L."/>
            <person name="Nascimento L."/>
            <person name="Zutavern T."/>
            <person name="O'Shaughnessy A."/>
            <person name="Dike S."/>
            <person name="Dedhia N."/>
            <person name="Preston R."/>
            <person name="Balija V."/>
            <person name="McCombie W.R."/>
            <person name="Chow T."/>
            <person name="Chen H."/>
            <person name="Chung M."/>
            <person name="Chen C."/>
            <person name="Shaw J."/>
            <person name="Wu H."/>
            <person name="Hsiao K."/>
            <person name="Chao Y."/>
            <person name="Chu M."/>
            <person name="Cheng C."/>
            <person name="Hour A."/>
            <person name="Lee P."/>
            <person name="Lin S."/>
            <person name="Lin Y."/>
            <person name="Liou J."/>
            <person name="Liu S."/>
            <person name="Hsing Y."/>
            <person name="Raghuvanshi S."/>
            <person name="Mohanty A."/>
            <person name="Bharti A.K."/>
            <person name="Gaur A."/>
            <person name="Gupta V."/>
            <person name="Kumar D."/>
            <person name="Ravi V."/>
            <person name="Vij S."/>
            <person name="Kapur A."/>
            <person name="Khurana P."/>
            <person name="Khurana P."/>
            <person name="Khurana J.P."/>
            <person name="Tyagi A.K."/>
            <person name="Gaikwad K."/>
            <person name="Singh A."/>
            <person name="Dalal V."/>
            <person name="Srivastava S."/>
            <person name="Dixit A."/>
            <person name="Pal A.K."/>
            <person name="Ghazi I.A."/>
            <person name="Yadav M."/>
            <person name="Pandit A."/>
            <person name="Bhargava A."/>
            <person name="Sureshbabu K."/>
            <person name="Batra K."/>
            <person name="Sharma T.R."/>
            <person name="Mohapatra T."/>
            <person name="Singh N.K."/>
            <person name="Messing J."/>
            <person name="Nelson A.B."/>
            <person name="Fuks G."/>
            <person name="Kavchok S."/>
            <person name="Keizer G."/>
            <person name="Linton E."/>
            <person name="Llaca V."/>
            <person name="Song R."/>
            <person name="Tanyolac B."/>
            <person name="Young S."/>
            <person name="Ho-Il K."/>
            <person name="Hahn J.H."/>
            <person name="Sangsakoo G."/>
            <person name="Vanavichit A."/>
            <person name="de Mattos Luiz.A.T."/>
            <person name="Zimmer P.D."/>
            <person name="Malone G."/>
            <person name="Dellagostin O."/>
            <person name="de Oliveira A.C."/>
            <person name="Bevan M."/>
            <person name="Bancroft I."/>
            <person name="Minx P."/>
            <person name="Cordum H."/>
            <person name="Wilson R."/>
            <person name="Cheng Z."/>
            <person name="Jin W."/>
            <person name="Jiang J."/>
            <person name="Leong S.A."/>
            <person name="Iwama H."/>
            <person name="Gojobori T."/>
            <person name="Itoh T."/>
            <person name="Niimura Y."/>
            <person name="Fujii Y."/>
            <person name="Habara T."/>
            <person name="Sakai H."/>
            <person name="Sato Y."/>
            <person name="Wilson G."/>
            <person name="Kumar K."/>
            <person name="McCouch S."/>
            <person name="Juretic N."/>
            <person name="Hoen D."/>
            <person name="Wright S."/>
            <person name="Bruskiewich R."/>
            <person name="Bureau T."/>
            <person name="Miyao A."/>
            <person name="Hirochika H."/>
            <person name="Nishikawa T."/>
            <person name="Kadowaki K."/>
            <person name="Sugiura M."/>
            <person name="Burr B."/>
            <person name="Sasaki T."/>
        </authorList>
    </citation>
    <scope>NUCLEOTIDE SEQUENCE [LARGE SCALE GENOMIC DNA]</scope>
    <source>
        <strain evidence="4">cv. Nipponbare</strain>
    </source>
</reference>
<gene>
    <name evidence="3" type="ordered locus">Os02g0241500</name>
</gene>